<name>A0A2P4SQC3_BAMTH</name>
<feature type="compositionally biased region" description="Polar residues" evidence="1">
    <location>
        <begin position="33"/>
        <end position="42"/>
    </location>
</feature>
<evidence type="ECO:0000313" key="2">
    <source>
        <dbReference type="EMBL" id="POI26312.1"/>
    </source>
</evidence>
<evidence type="ECO:0000313" key="3">
    <source>
        <dbReference type="Proteomes" id="UP000237246"/>
    </source>
</evidence>
<dbReference type="AlphaFoldDB" id="A0A2P4SQC3"/>
<comment type="caution">
    <text evidence="2">The sequence shown here is derived from an EMBL/GenBank/DDBJ whole genome shotgun (WGS) entry which is preliminary data.</text>
</comment>
<proteinExistence type="predicted"/>
<dbReference type="EMBL" id="PPHD01029389">
    <property type="protein sequence ID" value="POI26312.1"/>
    <property type="molecule type" value="Genomic_DNA"/>
</dbReference>
<reference evidence="2 3" key="1">
    <citation type="submission" date="2018-01" db="EMBL/GenBank/DDBJ databases">
        <title>Comparison of the Chinese Bamboo Partridge and Red Junglefowl genome sequences highlights the importance of demography in genome evolution.</title>
        <authorList>
            <person name="Tiley G.P."/>
            <person name="Kimball R.T."/>
            <person name="Braun E.L."/>
            <person name="Burleigh J.G."/>
        </authorList>
    </citation>
    <scope>NUCLEOTIDE SEQUENCE [LARGE SCALE GENOMIC DNA]</scope>
    <source>
        <strain evidence="2">RTK389</strain>
        <tissue evidence="2">Blood</tissue>
    </source>
</reference>
<accession>A0A2P4SQC3</accession>
<gene>
    <name evidence="2" type="ORF">CIB84_009938</name>
</gene>
<protein>
    <submittedName>
        <fullName evidence="2">Uncharacterized protein</fullName>
    </submittedName>
</protein>
<feature type="non-terminal residue" evidence="2">
    <location>
        <position position="1"/>
    </location>
</feature>
<dbReference type="Proteomes" id="UP000237246">
    <property type="component" value="Unassembled WGS sequence"/>
</dbReference>
<evidence type="ECO:0000256" key="1">
    <source>
        <dbReference type="SAM" id="MobiDB-lite"/>
    </source>
</evidence>
<keyword evidence="3" id="KW-1185">Reference proteome</keyword>
<organism evidence="2 3">
    <name type="scientific">Bambusicola thoracicus</name>
    <name type="common">Chinese bamboo-partridge</name>
    <name type="synonym">Perdix thoracica</name>
    <dbReference type="NCBI Taxonomy" id="9083"/>
    <lineage>
        <taxon>Eukaryota</taxon>
        <taxon>Metazoa</taxon>
        <taxon>Chordata</taxon>
        <taxon>Craniata</taxon>
        <taxon>Vertebrata</taxon>
        <taxon>Euteleostomi</taxon>
        <taxon>Archelosauria</taxon>
        <taxon>Archosauria</taxon>
        <taxon>Dinosauria</taxon>
        <taxon>Saurischia</taxon>
        <taxon>Theropoda</taxon>
        <taxon>Coelurosauria</taxon>
        <taxon>Aves</taxon>
        <taxon>Neognathae</taxon>
        <taxon>Galloanserae</taxon>
        <taxon>Galliformes</taxon>
        <taxon>Phasianidae</taxon>
        <taxon>Perdicinae</taxon>
        <taxon>Bambusicola</taxon>
    </lineage>
</organism>
<feature type="region of interest" description="Disordered" evidence="1">
    <location>
        <begin position="1"/>
        <end position="89"/>
    </location>
</feature>
<sequence>GALPGTPIGKRQIGAGGHKLGADKAWPPCTATGRGQCSTSGTARAKRAWVSAPSSHPSAKGVTPSRGTGCTKSGSPPPAPPAGTQCTHF</sequence>